<feature type="transmembrane region" description="Helical" evidence="6">
    <location>
        <begin position="182"/>
        <end position="204"/>
    </location>
</feature>
<keyword evidence="5" id="KW-0479">Metal-binding</keyword>
<sequence length="373" mass="42271">MWTASLDHLFSRENGQWSLHSRLDPVIEVWHKSLDLRPLFRQSRKQLDGSTASTLEICPEQLQDASYSCSAASPQPILVDFGAAPLYLKRPYIDKFYLIGGNERTALLHTLFTWTNETLNAWTMMLGLVVALSMQTWSRQNIPSEQMPFLIYAVSSMLHLPFSVKLHCSIGVSQKTREKWRALDVLFILLCSVPRGAALAWYVFTSPGSYWTYVALISAIDAAHIHSMYIRRNIHDVNRFEVSRRVGIMMLCFTAPLVTACLYELVYIGIGPCIMLTVAIISCLVIGGLAYVHRAPERWLPGKLDLFGNSHQLMHVFIVLGYLLEGLFIAHMAMIKISMDHPSCMLKQQESRSAETVQLLSHLVQHYGSGWHC</sequence>
<feature type="transmembrane region" description="Helical" evidence="6">
    <location>
        <begin position="313"/>
        <end position="335"/>
    </location>
</feature>
<reference evidence="7 8" key="1">
    <citation type="journal article" date="2024" name="Nat. Commun.">
        <title>Phylogenomics reveals the evolutionary origins of lichenization in chlorophyte algae.</title>
        <authorList>
            <person name="Puginier C."/>
            <person name="Libourel C."/>
            <person name="Otte J."/>
            <person name="Skaloud P."/>
            <person name="Haon M."/>
            <person name="Grisel S."/>
            <person name="Petersen M."/>
            <person name="Berrin J.G."/>
            <person name="Delaux P.M."/>
            <person name="Dal Grande F."/>
            <person name="Keller J."/>
        </authorList>
    </citation>
    <scope>NUCLEOTIDE SEQUENCE [LARGE SCALE GENOMIC DNA]</scope>
    <source>
        <strain evidence="7 8">SAG 2145</strain>
    </source>
</reference>
<dbReference type="AlphaFoldDB" id="A0AAW1RW59"/>
<evidence type="ECO:0000313" key="8">
    <source>
        <dbReference type="Proteomes" id="UP001438707"/>
    </source>
</evidence>
<dbReference type="GO" id="GO:0046872">
    <property type="term" value="F:metal ion binding"/>
    <property type="evidence" value="ECO:0007669"/>
    <property type="project" value="UniProtKB-KW"/>
</dbReference>
<dbReference type="PANTHER" id="PTHR20855:SF136">
    <property type="match status" value="1"/>
</dbReference>
<keyword evidence="2 6" id="KW-0812">Transmembrane</keyword>
<keyword evidence="4 6" id="KW-0472">Membrane</keyword>
<feature type="binding site" evidence="5">
    <location>
        <position position="311"/>
    </location>
    <ligand>
        <name>Zn(2+)</name>
        <dbReference type="ChEBI" id="CHEBI:29105"/>
    </ligand>
</feature>
<keyword evidence="3 6" id="KW-1133">Transmembrane helix</keyword>
<feature type="binding site" evidence="5">
    <location>
        <position position="315"/>
    </location>
    <ligand>
        <name>Zn(2+)</name>
        <dbReference type="ChEBI" id="CHEBI:29105"/>
    </ligand>
</feature>
<feature type="transmembrane region" description="Helical" evidence="6">
    <location>
        <begin position="242"/>
        <end position="259"/>
    </location>
</feature>
<evidence type="ECO:0000256" key="4">
    <source>
        <dbReference type="ARBA" id="ARBA00023136"/>
    </source>
</evidence>
<comment type="caution">
    <text evidence="7">The sequence shown here is derived from an EMBL/GenBank/DDBJ whole genome shotgun (WGS) entry which is preliminary data.</text>
</comment>
<feature type="transmembrane region" description="Helical" evidence="6">
    <location>
        <begin position="210"/>
        <end position="230"/>
    </location>
</feature>
<dbReference type="GO" id="GO:0016020">
    <property type="term" value="C:membrane"/>
    <property type="evidence" value="ECO:0007669"/>
    <property type="project" value="UniProtKB-SubCell"/>
</dbReference>
<feature type="binding site" evidence="5">
    <location>
        <position position="167"/>
    </location>
    <ligand>
        <name>Zn(2+)</name>
        <dbReference type="ChEBI" id="CHEBI:29105"/>
    </ligand>
</feature>
<comment type="subcellular location">
    <subcellularLocation>
        <location evidence="1">Membrane</location>
        <topology evidence="1">Multi-pass membrane protein</topology>
    </subcellularLocation>
</comment>
<dbReference type="GO" id="GO:0038023">
    <property type="term" value="F:signaling receptor activity"/>
    <property type="evidence" value="ECO:0007669"/>
    <property type="project" value="TreeGrafter"/>
</dbReference>
<gene>
    <name evidence="7" type="ORF">WJX74_009489</name>
</gene>
<keyword evidence="5" id="KW-0862">Zinc</keyword>
<evidence type="ECO:0000313" key="7">
    <source>
        <dbReference type="EMBL" id="KAK9838006.1"/>
    </source>
</evidence>
<evidence type="ECO:0000256" key="3">
    <source>
        <dbReference type="ARBA" id="ARBA00022989"/>
    </source>
</evidence>
<dbReference type="GO" id="GO:0009744">
    <property type="term" value="P:response to sucrose"/>
    <property type="evidence" value="ECO:0007669"/>
    <property type="project" value="UniProtKB-ARBA"/>
</dbReference>
<dbReference type="InterPro" id="IPR004254">
    <property type="entry name" value="AdipoR/HlyIII-related"/>
</dbReference>
<proteinExistence type="predicted"/>
<organism evidence="7 8">
    <name type="scientific">Apatococcus lobatus</name>
    <dbReference type="NCBI Taxonomy" id="904363"/>
    <lineage>
        <taxon>Eukaryota</taxon>
        <taxon>Viridiplantae</taxon>
        <taxon>Chlorophyta</taxon>
        <taxon>core chlorophytes</taxon>
        <taxon>Trebouxiophyceae</taxon>
        <taxon>Chlorellales</taxon>
        <taxon>Chlorellaceae</taxon>
        <taxon>Apatococcus</taxon>
    </lineage>
</organism>
<evidence type="ECO:0000256" key="6">
    <source>
        <dbReference type="SAM" id="Phobius"/>
    </source>
</evidence>
<dbReference type="PANTHER" id="PTHR20855">
    <property type="entry name" value="ADIPOR/PROGESTIN RECEPTOR-RELATED"/>
    <property type="match status" value="1"/>
</dbReference>
<name>A0AAW1RW59_9CHLO</name>
<evidence type="ECO:0000256" key="5">
    <source>
        <dbReference type="PIRSR" id="PIRSR604254-1"/>
    </source>
</evidence>
<feature type="transmembrane region" description="Helical" evidence="6">
    <location>
        <begin position="265"/>
        <end position="292"/>
    </location>
</feature>
<accession>A0AAW1RW59</accession>
<dbReference type="EMBL" id="JALJOS010000006">
    <property type="protein sequence ID" value="KAK9838006.1"/>
    <property type="molecule type" value="Genomic_DNA"/>
</dbReference>
<evidence type="ECO:0000256" key="1">
    <source>
        <dbReference type="ARBA" id="ARBA00004141"/>
    </source>
</evidence>
<dbReference type="Pfam" id="PF03006">
    <property type="entry name" value="HlyIII"/>
    <property type="match status" value="1"/>
</dbReference>
<protein>
    <submittedName>
        <fullName evidence="7">Uncharacterized protein</fullName>
    </submittedName>
</protein>
<dbReference type="Proteomes" id="UP001438707">
    <property type="component" value="Unassembled WGS sequence"/>
</dbReference>
<evidence type="ECO:0000256" key="2">
    <source>
        <dbReference type="ARBA" id="ARBA00022692"/>
    </source>
</evidence>
<keyword evidence="8" id="KW-1185">Reference proteome</keyword>